<dbReference type="EMBL" id="GDHC01016853">
    <property type="protein sequence ID" value="JAQ01776.1"/>
    <property type="molecule type" value="Transcribed_RNA"/>
</dbReference>
<accession>A0A0A9XUX5</accession>
<dbReference type="InterPro" id="IPR009057">
    <property type="entry name" value="Homeodomain-like_sf"/>
</dbReference>
<dbReference type="Pfam" id="PF04218">
    <property type="entry name" value="CENP-B_N"/>
    <property type="match status" value="1"/>
</dbReference>
<dbReference type="EMBL" id="GBHO01019877">
    <property type="protein sequence ID" value="JAG23727.1"/>
    <property type="molecule type" value="Transcribed_RNA"/>
</dbReference>
<evidence type="ECO:0000313" key="8">
    <source>
        <dbReference type="EMBL" id="JAG23727.1"/>
    </source>
</evidence>
<reference evidence="6" key="2">
    <citation type="submission" date="2014-07" db="EMBL/GenBank/DDBJ databases">
        <authorList>
            <person name="Hull J."/>
        </authorList>
    </citation>
    <scope>NUCLEOTIDE SEQUENCE</scope>
</reference>
<feature type="domain" description="HTH CENPB-type" evidence="5">
    <location>
        <begin position="91"/>
        <end position="162"/>
    </location>
</feature>
<dbReference type="PANTHER" id="PTHR19303:SF73">
    <property type="entry name" value="PROTEIN PDC2"/>
    <property type="match status" value="1"/>
</dbReference>
<evidence type="ECO:0000313" key="10">
    <source>
        <dbReference type="EMBL" id="JAQ01776.1"/>
    </source>
</evidence>
<organism evidence="6">
    <name type="scientific">Lygus hesperus</name>
    <name type="common">Western plant bug</name>
    <dbReference type="NCBI Taxonomy" id="30085"/>
    <lineage>
        <taxon>Eukaryota</taxon>
        <taxon>Metazoa</taxon>
        <taxon>Ecdysozoa</taxon>
        <taxon>Arthropoda</taxon>
        <taxon>Hexapoda</taxon>
        <taxon>Insecta</taxon>
        <taxon>Pterygota</taxon>
        <taxon>Neoptera</taxon>
        <taxon>Paraneoptera</taxon>
        <taxon>Hemiptera</taxon>
        <taxon>Heteroptera</taxon>
        <taxon>Panheteroptera</taxon>
        <taxon>Cimicomorpha</taxon>
        <taxon>Miridae</taxon>
        <taxon>Mirini</taxon>
        <taxon>Lygus</taxon>
    </lineage>
</organism>
<gene>
    <name evidence="6" type="primary">TIGD4_0</name>
    <name evidence="9" type="synonym">TIGD4_1</name>
    <name evidence="7" type="synonym">TIGD4_2</name>
    <name evidence="8" type="synonym">TIGD4_3</name>
    <name evidence="6" type="ORF">CM83_56514</name>
    <name evidence="7" type="ORF">CM83_56516</name>
    <name evidence="8" type="ORF">CM83_56518</name>
    <name evidence="9" type="ORF">CM83_56520</name>
    <name evidence="10" type="ORF">g.50914</name>
    <name evidence="11" type="ORF">g.50916</name>
</gene>
<name>A0A0A9XUX5_LYGHE</name>
<dbReference type="GO" id="GO:0003677">
    <property type="term" value="F:DNA binding"/>
    <property type="evidence" value="ECO:0007669"/>
    <property type="project" value="UniProtKB-KW"/>
</dbReference>
<evidence type="ECO:0000259" key="5">
    <source>
        <dbReference type="PROSITE" id="PS51253"/>
    </source>
</evidence>
<dbReference type="EMBL" id="GBHO01019876">
    <property type="protein sequence ID" value="JAG23728.1"/>
    <property type="molecule type" value="Transcribed_RNA"/>
</dbReference>
<dbReference type="PROSITE" id="PS51253">
    <property type="entry name" value="HTH_CENPB"/>
    <property type="match status" value="1"/>
</dbReference>
<evidence type="ECO:0000256" key="4">
    <source>
        <dbReference type="SAM" id="MobiDB-lite"/>
    </source>
</evidence>
<evidence type="ECO:0000313" key="7">
    <source>
        <dbReference type="EMBL" id="JAG23726.1"/>
    </source>
</evidence>
<feature type="region of interest" description="Disordered" evidence="4">
    <location>
        <begin position="1"/>
        <end position="26"/>
    </location>
</feature>
<dbReference type="InterPro" id="IPR050863">
    <property type="entry name" value="CenT-Element_Derived"/>
</dbReference>
<dbReference type="GO" id="GO:0005634">
    <property type="term" value="C:nucleus"/>
    <property type="evidence" value="ECO:0007669"/>
    <property type="project" value="UniProtKB-SubCell"/>
</dbReference>
<feature type="compositionally biased region" description="Polar residues" evidence="4">
    <location>
        <begin position="209"/>
        <end position="228"/>
    </location>
</feature>
<dbReference type="Gene3D" id="1.10.10.60">
    <property type="entry name" value="Homeodomain-like"/>
    <property type="match status" value="2"/>
</dbReference>
<dbReference type="SUPFAM" id="SSF46689">
    <property type="entry name" value="Homeodomain-like"/>
    <property type="match status" value="2"/>
</dbReference>
<dbReference type="EMBL" id="GBHO01019880">
    <property type="protein sequence ID" value="JAG23724.1"/>
    <property type="molecule type" value="Transcribed_RNA"/>
</dbReference>
<protein>
    <submittedName>
        <fullName evidence="6">Tigger transposable element-derived protein 4</fullName>
    </submittedName>
</protein>
<dbReference type="EMBL" id="GBHO01019878">
    <property type="protein sequence ID" value="JAG23726.1"/>
    <property type="molecule type" value="Transcribed_RNA"/>
</dbReference>
<evidence type="ECO:0000313" key="6">
    <source>
        <dbReference type="EMBL" id="JAG23724.1"/>
    </source>
</evidence>
<proteinExistence type="predicted"/>
<dbReference type="Pfam" id="PF03221">
    <property type="entry name" value="HTH_Tnp_Tc5"/>
    <property type="match status" value="1"/>
</dbReference>
<dbReference type="SMART" id="SM00674">
    <property type="entry name" value="CENPB"/>
    <property type="match status" value="1"/>
</dbReference>
<reference evidence="10" key="3">
    <citation type="journal article" date="2016" name="Gigascience">
        <title>De novo construction of an expanded transcriptome assembly for the western tarnished plant bug, Lygus hesperus.</title>
        <authorList>
            <person name="Tassone E.E."/>
            <person name="Geib S.M."/>
            <person name="Hall B."/>
            <person name="Fabrick J.A."/>
            <person name="Brent C.S."/>
            <person name="Hull J.J."/>
        </authorList>
    </citation>
    <scope>NUCLEOTIDE SEQUENCE</scope>
</reference>
<dbReference type="AlphaFoldDB" id="A0A0A9XUX5"/>
<evidence type="ECO:0000313" key="11">
    <source>
        <dbReference type="EMBL" id="JAQ13311.1"/>
    </source>
</evidence>
<sequence>MGTEQTGKKILQMSPIRSHEDLKPPSSTAVKRKLNMLSLSEKLELIKAVEGCPGKTNNQFAKEFRIPPATMSRILKEKHKIMQVAMQGYSKRKRLRPAKYPELEKKLMEWLCNTQEIKAPVSGKYLKVKAMQVAALLKINNFVASNGWLEGFKKRCGNLRNLTVTRDYDRLCDDEPASNFVEQILEEGSEILCKEDINPTERDTVGMSPEQSADRISSPEQGTDSSCPAQLPATVKIEPQERVVTQHEAQIALDTVRTYFQSMEGAPDTIFHMLETIKRCVDHEQT</sequence>
<comment type="subcellular location">
    <subcellularLocation>
        <location evidence="1">Nucleus</location>
    </subcellularLocation>
</comment>
<keyword evidence="3" id="KW-0539">Nucleus</keyword>
<reference evidence="6" key="1">
    <citation type="journal article" date="2014" name="PLoS ONE">
        <title>Transcriptome-Based Identification of ABC Transporters in the Western Tarnished Plant Bug Lygus hesperus.</title>
        <authorList>
            <person name="Hull J.J."/>
            <person name="Chaney K."/>
            <person name="Geib S.M."/>
            <person name="Fabrick J.A."/>
            <person name="Brent C.S."/>
            <person name="Walsh D."/>
            <person name="Lavine L.C."/>
        </authorList>
    </citation>
    <scope>NUCLEOTIDE SEQUENCE</scope>
</reference>
<dbReference type="InterPro" id="IPR006600">
    <property type="entry name" value="HTH_CenpB_DNA-bd_dom"/>
</dbReference>
<keyword evidence="2" id="KW-0238">DNA-binding</keyword>
<evidence type="ECO:0000256" key="2">
    <source>
        <dbReference type="ARBA" id="ARBA00023125"/>
    </source>
</evidence>
<evidence type="ECO:0000256" key="1">
    <source>
        <dbReference type="ARBA" id="ARBA00004123"/>
    </source>
</evidence>
<dbReference type="InterPro" id="IPR007889">
    <property type="entry name" value="HTH_Psq"/>
</dbReference>
<dbReference type="EMBL" id="GDHC01005318">
    <property type="protein sequence ID" value="JAQ13311.1"/>
    <property type="molecule type" value="Transcribed_RNA"/>
</dbReference>
<evidence type="ECO:0000256" key="3">
    <source>
        <dbReference type="ARBA" id="ARBA00023242"/>
    </source>
</evidence>
<evidence type="ECO:0000313" key="9">
    <source>
        <dbReference type="EMBL" id="JAG23728.1"/>
    </source>
</evidence>
<feature type="region of interest" description="Disordered" evidence="4">
    <location>
        <begin position="200"/>
        <end position="229"/>
    </location>
</feature>
<dbReference type="PANTHER" id="PTHR19303">
    <property type="entry name" value="TRANSPOSON"/>
    <property type="match status" value="1"/>
</dbReference>